<dbReference type="Gene3D" id="3.40.50.1110">
    <property type="entry name" value="SGNH hydrolase"/>
    <property type="match status" value="1"/>
</dbReference>
<sequence length="338" mass="38749">MMRQLYEYHPVVGYRYIPRLRVRILHEGGGYLIQVNEQGFRADRPFARARTPGHRRVLVFGDSFTAGDAVPNRQRYTELLEARLPDAGTPPVEVYNFGLSSTGTDQQYLIWREFARDIEHDLVVIAVFVENIRRVAAQFRPHHDEHGVERLYAKPYFRIENGTLQLCQVPPRREPYEEHELDAAQAAAVDHGGRFLVLRKMVTKLGMRDMVQHLTQYQPLPHYDSPASPAWRLMRAILTQWIRALDRPVLLMPLPLPQHLDETCDAAPYQARFAELAADLGCRLHDPLPDLLRIAPATRRRLRWDKDIHFTPAGHDALARSLQPVIADMLGAGLARAS</sequence>
<dbReference type="InterPro" id="IPR036514">
    <property type="entry name" value="SGNH_hydro_sf"/>
</dbReference>
<gene>
    <name evidence="2" type="ORF">GPY61_24620</name>
</gene>
<protein>
    <recommendedName>
        <fullName evidence="1">SGNH hydrolase-type esterase domain-containing protein</fullName>
    </recommendedName>
</protein>
<dbReference type="RefSeq" id="WP_160410196.1">
    <property type="nucleotide sequence ID" value="NZ_WSES01000008.1"/>
</dbReference>
<reference evidence="2 3" key="1">
    <citation type="submission" date="2019-12" db="EMBL/GenBank/DDBJ databases">
        <authorList>
            <person name="Li C."/>
            <person name="Zhao J."/>
        </authorList>
    </citation>
    <scope>NUCLEOTIDE SEQUENCE [LARGE SCALE GENOMIC DNA]</scope>
    <source>
        <strain evidence="2 3">NEAU-DD11</strain>
    </source>
</reference>
<keyword evidence="3" id="KW-1185">Reference proteome</keyword>
<dbReference type="AlphaFoldDB" id="A0A7X3K9L2"/>
<evidence type="ECO:0000313" key="2">
    <source>
        <dbReference type="EMBL" id="MVW63108.1"/>
    </source>
</evidence>
<dbReference type="InterPro" id="IPR013830">
    <property type="entry name" value="SGNH_hydro"/>
</dbReference>
<comment type="caution">
    <text evidence="2">The sequence shown here is derived from an EMBL/GenBank/DDBJ whole genome shotgun (WGS) entry which is preliminary data.</text>
</comment>
<feature type="domain" description="SGNH hydrolase-type esterase" evidence="1">
    <location>
        <begin position="59"/>
        <end position="317"/>
    </location>
</feature>
<organism evidence="2 3">
    <name type="scientific">Massilia cellulosiltytica</name>
    <dbReference type="NCBI Taxonomy" id="2683234"/>
    <lineage>
        <taxon>Bacteria</taxon>
        <taxon>Pseudomonadati</taxon>
        <taxon>Pseudomonadota</taxon>
        <taxon>Betaproteobacteria</taxon>
        <taxon>Burkholderiales</taxon>
        <taxon>Oxalobacteraceae</taxon>
        <taxon>Telluria group</taxon>
        <taxon>Massilia</taxon>
    </lineage>
</organism>
<dbReference type="Proteomes" id="UP000443353">
    <property type="component" value="Unassembled WGS sequence"/>
</dbReference>
<accession>A0A7X3K9L2</accession>
<dbReference type="Pfam" id="PF13472">
    <property type="entry name" value="Lipase_GDSL_2"/>
    <property type="match status" value="1"/>
</dbReference>
<name>A0A7X3K9L2_9BURK</name>
<proteinExistence type="predicted"/>
<dbReference type="EMBL" id="WSES01000008">
    <property type="protein sequence ID" value="MVW63108.1"/>
    <property type="molecule type" value="Genomic_DNA"/>
</dbReference>
<evidence type="ECO:0000259" key="1">
    <source>
        <dbReference type="Pfam" id="PF13472"/>
    </source>
</evidence>
<evidence type="ECO:0000313" key="3">
    <source>
        <dbReference type="Proteomes" id="UP000443353"/>
    </source>
</evidence>
<dbReference type="CDD" id="cd00229">
    <property type="entry name" value="SGNH_hydrolase"/>
    <property type="match status" value="1"/>
</dbReference>
<dbReference type="SUPFAM" id="SSF52266">
    <property type="entry name" value="SGNH hydrolase"/>
    <property type="match status" value="1"/>
</dbReference>
<dbReference type="GO" id="GO:0016788">
    <property type="term" value="F:hydrolase activity, acting on ester bonds"/>
    <property type="evidence" value="ECO:0007669"/>
    <property type="project" value="UniProtKB-ARBA"/>
</dbReference>